<dbReference type="PANTHER" id="PTHR30024">
    <property type="entry name" value="ALIPHATIC SULFONATES-BINDING PROTEIN-RELATED"/>
    <property type="match status" value="1"/>
</dbReference>
<keyword evidence="3 4" id="KW-0732">Signal</keyword>
<dbReference type="InterPro" id="IPR015168">
    <property type="entry name" value="SsuA/THI5"/>
</dbReference>
<evidence type="ECO:0000259" key="5">
    <source>
        <dbReference type="SMART" id="SM00062"/>
    </source>
</evidence>
<gene>
    <name evidence="6" type="ORF">BKA23_3115</name>
</gene>
<dbReference type="EMBL" id="VIVQ01000003">
    <property type="protein sequence ID" value="TWE09412.1"/>
    <property type="molecule type" value="Genomic_DNA"/>
</dbReference>
<dbReference type="Pfam" id="PF09084">
    <property type="entry name" value="NMT1"/>
    <property type="match status" value="1"/>
</dbReference>
<evidence type="ECO:0000256" key="4">
    <source>
        <dbReference type="SAM" id="SignalP"/>
    </source>
</evidence>
<evidence type="ECO:0000256" key="2">
    <source>
        <dbReference type="ARBA" id="ARBA00010742"/>
    </source>
</evidence>
<dbReference type="SMART" id="SM00062">
    <property type="entry name" value="PBPb"/>
    <property type="match status" value="1"/>
</dbReference>
<proteinExistence type="inferred from homology"/>
<comment type="subcellular location">
    <subcellularLocation>
        <location evidence="1">Periplasm</location>
    </subcellularLocation>
</comment>
<protein>
    <submittedName>
        <fullName evidence="6">NitT/TauT family transport system substrate-binding protein</fullName>
    </submittedName>
</protein>
<organism evidence="6 7">
    <name type="scientific">Rudaeicoccus suwonensis</name>
    <dbReference type="NCBI Taxonomy" id="657409"/>
    <lineage>
        <taxon>Bacteria</taxon>
        <taxon>Bacillati</taxon>
        <taxon>Actinomycetota</taxon>
        <taxon>Actinomycetes</taxon>
        <taxon>Micrococcales</taxon>
        <taxon>Dermacoccaceae</taxon>
        <taxon>Rudaeicoccus</taxon>
    </lineage>
</organism>
<dbReference type="InterPro" id="IPR001638">
    <property type="entry name" value="Solute-binding_3/MltF_N"/>
</dbReference>
<dbReference type="AlphaFoldDB" id="A0A561E1D7"/>
<dbReference type="GO" id="GO:0042918">
    <property type="term" value="P:alkanesulfonate transmembrane transport"/>
    <property type="evidence" value="ECO:0007669"/>
    <property type="project" value="TreeGrafter"/>
</dbReference>
<keyword evidence="7" id="KW-1185">Reference proteome</keyword>
<evidence type="ECO:0000313" key="7">
    <source>
        <dbReference type="Proteomes" id="UP000318297"/>
    </source>
</evidence>
<comment type="caution">
    <text evidence="6">The sequence shown here is derived from an EMBL/GenBank/DDBJ whole genome shotgun (WGS) entry which is preliminary data.</text>
</comment>
<evidence type="ECO:0000313" key="6">
    <source>
        <dbReference type="EMBL" id="TWE09412.1"/>
    </source>
</evidence>
<reference evidence="6 7" key="1">
    <citation type="submission" date="2019-06" db="EMBL/GenBank/DDBJ databases">
        <title>Sequencing the genomes of 1000 actinobacteria strains.</title>
        <authorList>
            <person name="Klenk H.-P."/>
        </authorList>
    </citation>
    <scope>NUCLEOTIDE SEQUENCE [LARGE SCALE GENOMIC DNA]</scope>
    <source>
        <strain evidence="6 7">DSM 19560</strain>
    </source>
</reference>
<dbReference type="RefSeq" id="WP_145230050.1">
    <property type="nucleotide sequence ID" value="NZ_VIVQ01000003.1"/>
</dbReference>
<sequence>MKSAVAAVGVIAVSASLVAGCGSSSSKGASSSGGMTTVNVAYVPLGLFAPLYVAQKKGYFAANGIKVDLNKVTSGQDAIPLAASGKEDVVIGGFSAGLFSSINAGLDIKVVGSMNVADGSTTNAPSQIVVGKNSGITSVAQLKGKKIAVLAGPGGAGAFILGEILKSANLTIKDVTMVNLTSSDMPAAVASGSVDAAVASWPYTTQITSAGGTAIAVPPSGLASGGVVYGGSFAKNTKVATAFMHALQEASRDLQGDYRTNSALVADISAYTGQPVSSIKSAPYNVWEPTLAPLPQQLENMQNIWIAAGALSYSSPIESSKYVNTSFTG</sequence>
<dbReference type="PANTHER" id="PTHR30024:SF47">
    <property type="entry name" value="TAURINE-BINDING PERIPLASMIC PROTEIN"/>
    <property type="match status" value="1"/>
</dbReference>
<evidence type="ECO:0000256" key="3">
    <source>
        <dbReference type="ARBA" id="ARBA00022729"/>
    </source>
</evidence>
<dbReference type="CDD" id="cd01008">
    <property type="entry name" value="PBP2_NrtA_SsuA_CpmA_like"/>
    <property type="match status" value="1"/>
</dbReference>
<dbReference type="Gene3D" id="3.40.190.10">
    <property type="entry name" value="Periplasmic binding protein-like II"/>
    <property type="match status" value="2"/>
</dbReference>
<name>A0A561E1D7_9MICO</name>
<dbReference type="Proteomes" id="UP000318297">
    <property type="component" value="Unassembled WGS sequence"/>
</dbReference>
<comment type="similarity">
    <text evidence="2">Belongs to the bacterial solute-binding protein SsuA/TauA family.</text>
</comment>
<feature type="chain" id="PRO_5038906967" evidence="4">
    <location>
        <begin position="20"/>
        <end position="329"/>
    </location>
</feature>
<accession>A0A561E1D7</accession>
<evidence type="ECO:0000256" key="1">
    <source>
        <dbReference type="ARBA" id="ARBA00004418"/>
    </source>
</evidence>
<feature type="signal peptide" evidence="4">
    <location>
        <begin position="1"/>
        <end position="19"/>
    </location>
</feature>
<dbReference type="OrthoDB" id="7808807at2"/>
<feature type="domain" description="Solute-binding protein family 3/N-terminal" evidence="5">
    <location>
        <begin position="37"/>
        <end position="262"/>
    </location>
</feature>
<dbReference type="SUPFAM" id="SSF53850">
    <property type="entry name" value="Periplasmic binding protein-like II"/>
    <property type="match status" value="1"/>
</dbReference>
<dbReference type="GO" id="GO:0042597">
    <property type="term" value="C:periplasmic space"/>
    <property type="evidence" value="ECO:0007669"/>
    <property type="project" value="UniProtKB-SubCell"/>
</dbReference>
<dbReference type="PROSITE" id="PS51257">
    <property type="entry name" value="PROKAR_LIPOPROTEIN"/>
    <property type="match status" value="1"/>
</dbReference>